<proteinExistence type="predicted"/>
<protein>
    <submittedName>
        <fullName evidence="1">Uncharacterized protein</fullName>
    </submittedName>
</protein>
<evidence type="ECO:0000313" key="2">
    <source>
        <dbReference type="Proteomes" id="UP000255091"/>
    </source>
</evidence>
<organism evidence="1 2">
    <name type="scientific">Staphylococcus aureus</name>
    <dbReference type="NCBI Taxonomy" id="1280"/>
    <lineage>
        <taxon>Bacteria</taxon>
        <taxon>Bacillati</taxon>
        <taxon>Bacillota</taxon>
        <taxon>Bacilli</taxon>
        <taxon>Bacillales</taxon>
        <taxon>Staphylococcaceae</taxon>
        <taxon>Staphylococcus</taxon>
    </lineage>
</organism>
<dbReference type="AlphaFoldDB" id="A0A380DVN0"/>
<dbReference type="RefSeq" id="WP_000527325.1">
    <property type="nucleotide sequence ID" value="NZ_BAABRD010000006.1"/>
</dbReference>
<gene>
    <name evidence="1" type="ORF">NCTC6133_02745</name>
</gene>
<evidence type="ECO:0000313" key="1">
    <source>
        <dbReference type="EMBL" id="SUK57092.1"/>
    </source>
</evidence>
<dbReference type="Proteomes" id="UP000255091">
    <property type="component" value="Unassembled WGS sequence"/>
</dbReference>
<accession>A0A380DVN0</accession>
<reference evidence="1 2" key="1">
    <citation type="submission" date="2018-06" db="EMBL/GenBank/DDBJ databases">
        <authorList>
            <consortium name="Pathogen Informatics"/>
            <person name="Doyle S."/>
        </authorList>
    </citation>
    <scope>NUCLEOTIDE SEQUENCE [LARGE SCALE GENOMIC DNA]</scope>
    <source>
        <strain evidence="1 2">NCTC6133</strain>
    </source>
</reference>
<name>A0A380DVN0_STAAU</name>
<dbReference type="EMBL" id="UHAP01000001">
    <property type="protein sequence ID" value="SUK57092.1"/>
    <property type="molecule type" value="Genomic_DNA"/>
</dbReference>
<sequence>MGNLGYGLKIGLSKLSDNRFMKIAENPELNVLPLEYMGASILY</sequence>